<keyword evidence="1" id="KW-0812">Transmembrane</keyword>
<feature type="transmembrane region" description="Helical" evidence="1">
    <location>
        <begin position="93"/>
        <end position="124"/>
    </location>
</feature>
<keyword evidence="1" id="KW-0479">Metal-binding</keyword>
<dbReference type="OrthoDB" id="8779153at2"/>
<dbReference type="NCBIfam" id="TIGR03753">
    <property type="entry name" value="blh_monoox"/>
    <property type="match status" value="1"/>
</dbReference>
<keyword evidence="1" id="KW-0472">Membrane</keyword>
<dbReference type="GO" id="GO:0003834">
    <property type="term" value="F:beta-carotene 15,15'-dioxygenase activity"/>
    <property type="evidence" value="ECO:0007669"/>
    <property type="project" value="UniProtKB-EC"/>
</dbReference>
<feature type="transmembrane region" description="Helical" evidence="1">
    <location>
        <begin position="206"/>
        <end position="228"/>
    </location>
</feature>
<keyword evidence="1" id="KW-0408">Iron</keyword>
<gene>
    <name evidence="2" type="ORF">BJ959_001462</name>
</gene>
<sequence>MTVAADPTTPVGAPSGAREPRARIPFETRLFLPLALLTALAFLIADPEPPLVVQIAAIAILAAVLGMPHGALDPLIARRLGLWRTPLTFAAFNLGYTAVAAAVVSLWLLTPVPSLVAFLLISAAHFGSDWNRARPLALRFLTGAALLSLPSLRDQDAVADLYVTLAGDGARAVAAAQAALGPVLLVGLAVAAVIAARRAPHEAFELLGAAALALLAPPLMFFIVYFCALHSARHLRGGFREEHGHGRRLTLLVVAAYTLAPLALAAVFLVDTAGTAALDEQLLRVVFIGLAALTVPHMALVTLGDRALRSSQV</sequence>
<evidence type="ECO:0000256" key="1">
    <source>
        <dbReference type="HAMAP-Rule" id="MF_02093"/>
    </source>
</evidence>
<dbReference type="RefSeq" id="WP_153981327.1">
    <property type="nucleotide sequence ID" value="NZ_BAAANZ010000005.1"/>
</dbReference>
<feature type="binding site" evidence="1">
    <location>
        <position position="230"/>
    </location>
    <ligand>
        <name>Fe cation</name>
        <dbReference type="ChEBI" id="CHEBI:24875"/>
    </ligand>
</feature>
<comment type="catalytic activity">
    <reaction evidence="1">
        <text>all-trans-beta-carotene + O2 = 2 all-trans-retinal</text>
        <dbReference type="Rhea" id="RHEA:32887"/>
        <dbReference type="ChEBI" id="CHEBI:15379"/>
        <dbReference type="ChEBI" id="CHEBI:17579"/>
        <dbReference type="ChEBI" id="CHEBI:17898"/>
        <dbReference type="EC" id="1.13.11.63"/>
    </reaction>
</comment>
<keyword evidence="3" id="KW-1185">Reference proteome</keyword>
<proteinExistence type="inferred from homology"/>
<comment type="subcellular location">
    <subcellularLocation>
        <location evidence="1">Cell membrane</location>
        <topology evidence="1">Multi-pass membrane protein</topology>
    </subcellularLocation>
</comment>
<comment type="function">
    <text evidence="1">Catalyzes the cleavage of beta-carotene at its central double bond (15,15') to yield two molecules of all-trans-retinal.</text>
</comment>
<feature type="transmembrane region" description="Helical" evidence="1">
    <location>
        <begin position="28"/>
        <end position="45"/>
    </location>
</feature>
<evidence type="ECO:0000313" key="2">
    <source>
        <dbReference type="EMBL" id="MBB5617966.1"/>
    </source>
</evidence>
<feature type="binding site" evidence="1">
    <location>
        <position position="125"/>
    </location>
    <ligand>
        <name>Fe cation</name>
        <dbReference type="ChEBI" id="CHEBI:24875"/>
    </ligand>
</feature>
<dbReference type="GO" id="GO:0004497">
    <property type="term" value="F:monooxygenase activity"/>
    <property type="evidence" value="ECO:0007669"/>
    <property type="project" value="UniProtKB-KW"/>
</dbReference>
<dbReference type="GO" id="GO:0005886">
    <property type="term" value="C:plasma membrane"/>
    <property type="evidence" value="ECO:0007669"/>
    <property type="project" value="UniProtKB-SubCell"/>
</dbReference>
<comment type="similarity">
    <text evidence="1">Belongs to the Brp/Blh beta-carotene diooxygenase family.</text>
</comment>
<feature type="transmembrane region" description="Helical" evidence="1">
    <location>
        <begin position="282"/>
        <end position="303"/>
    </location>
</feature>
<name>A0A840XI20_9MICO</name>
<keyword evidence="1" id="KW-0223">Dioxygenase</keyword>
<evidence type="ECO:0000313" key="3">
    <source>
        <dbReference type="Proteomes" id="UP000552883"/>
    </source>
</evidence>
<dbReference type="EC" id="1.13.11.63" evidence="1"/>
<organism evidence="2 3">
    <name type="scientific">Microcella frigidaquae</name>
    <dbReference type="NCBI Taxonomy" id="424758"/>
    <lineage>
        <taxon>Bacteria</taxon>
        <taxon>Bacillati</taxon>
        <taxon>Actinomycetota</taxon>
        <taxon>Actinomycetes</taxon>
        <taxon>Micrococcales</taxon>
        <taxon>Microbacteriaceae</taxon>
        <taxon>Microcella</taxon>
    </lineage>
</organism>
<keyword evidence="1" id="KW-0560">Oxidoreductase</keyword>
<dbReference type="EMBL" id="JACHBS010000001">
    <property type="protein sequence ID" value="MBB5617966.1"/>
    <property type="molecule type" value="Genomic_DNA"/>
</dbReference>
<feature type="transmembrane region" description="Helical" evidence="1">
    <location>
        <begin position="51"/>
        <end position="72"/>
    </location>
</feature>
<dbReference type="AlphaFoldDB" id="A0A840XI20"/>
<dbReference type="GO" id="GO:0010436">
    <property type="term" value="F:carotenoid dioxygenase activity"/>
    <property type="evidence" value="ECO:0007669"/>
    <property type="project" value="UniProtKB-UniRule"/>
</dbReference>
<feature type="transmembrane region" description="Helical" evidence="1">
    <location>
        <begin position="249"/>
        <end position="270"/>
    </location>
</feature>
<dbReference type="InterPro" id="IPR022270">
    <property type="entry name" value="Blh_diox"/>
</dbReference>
<reference evidence="2 3" key="1">
    <citation type="submission" date="2020-08" db="EMBL/GenBank/DDBJ databases">
        <title>Sequencing the genomes of 1000 actinobacteria strains.</title>
        <authorList>
            <person name="Klenk H.-P."/>
        </authorList>
    </citation>
    <scope>NUCLEOTIDE SEQUENCE [LARGE SCALE GENOMIC DNA]</scope>
    <source>
        <strain evidence="2 3">DSM 23889</strain>
    </source>
</reference>
<comment type="caution">
    <text evidence="2">The sequence shown here is derived from an EMBL/GenBank/DDBJ whole genome shotgun (WGS) entry which is preliminary data.</text>
</comment>
<comment type="cofactor">
    <cofactor evidence="1">
        <name>Fe(2+)</name>
        <dbReference type="ChEBI" id="CHEBI:29033"/>
    </cofactor>
</comment>
<dbReference type="Proteomes" id="UP000552883">
    <property type="component" value="Unassembled WGS sequence"/>
</dbReference>
<dbReference type="GO" id="GO:0005506">
    <property type="term" value="F:iron ion binding"/>
    <property type="evidence" value="ECO:0007669"/>
    <property type="project" value="UniProtKB-UniRule"/>
</dbReference>
<feature type="binding site" evidence="1">
    <location>
        <position position="69"/>
    </location>
    <ligand>
        <name>Fe cation</name>
        <dbReference type="ChEBI" id="CHEBI:24875"/>
    </ligand>
</feature>
<accession>A0A840XI20</accession>
<dbReference type="GO" id="GO:0016121">
    <property type="term" value="P:carotene catabolic process"/>
    <property type="evidence" value="ECO:0007669"/>
    <property type="project" value="UniProtKB-UniRule"/>
</dbReference>
<feature type="transmembrane region" description="Helical" evidence="1">
    <location>
        <begin position="173"/>
        <end position="194"/>
    </location>
</feature>
<feature type="binding site" evidence="1">
    <location>
        <position position="234"/>
    </location>
    <ligand>
        <name>Fe cation</name>
        <dbReference type="ChEBI" id="CHEBI:24875"/>
    </ligand>
</feature>
<feature type="transmembrane region" description="Helical" evidence="1">
    <location>
        <begin position="136"/>
        <end position="152"/>
    </location>
</feature>
<protein>
    <recommendedName>
        <fullName evidence="1">Probable beta-carotene 15,15'-dioxygenase</fullName>
        <ecNumber evidence="1">1.13.11.63</ecNumber>
    </recommendedName>
</protein>
<dbReference type="HAMAP" id="MF_02093">
    <property type="entry name" value="Beta_carotene_diox"/>
    <property type="match status" value="1"/>
</dbReference>
<dbReference type="Pfam" id="PF15461">
    <property type="entry name" value="BCD"/>
    <property type="match status" value="1"/>
</dbReference>
<keyword evidence="1" id="KW-1003">Cell membrane</keyword>
<keyword evidence="2" id="KW-0503">Monooxygenase</keyword>
<keyword evidence="1" id="KW-1133">Transmembrane helix</keyword>